<dbReference type="EMBL" id="CM055742">
    <property type="protein sequence ID" value="KAJ8001128.1"/>
    <property type="molecule type" value="Genomic_DNA"/>
</dbReference>
<organism evidence="1 2">
    <name type="scientific">Dallia pectoralis</name>
    <name type="common">Alaska blackfish</name>
    <dbReference type="NCBI Taxonomy" id="75939"/>
    <lineage>
        <taxon>Eukaryota</taxon>
        <taxon>Metazoa</taxon>
        <taxon>Chordata</taxon>
        <taxon>Craniata</taxon>
        <taxon>Vertebrata</taxon>
        <taxon>Euteleostomi</taxon>
        <taxon>Actinopterygii</taxon>
        <taxon>Neopterygii</taxon>
        <taxon>Teleostei</taxon>
        <taxon>Protacanthopterygii</taxon>
        <taxon>Esociformes</taxon>
        <taxon>Umbridae</taxon>
        <taxon>Dallia</taxon>
    </lineage>
</organism>
<protein>
    <submittedName>
        <fullName evidence="1">Uncharacterized protein</fullName>
    </submittedName>
</protein>
<gene>
    <name evidence="1" type="ORF">DPEC_G00188010</name>
</gene>
<reference evidence="1" key="1">
    <citation type="submission" date="2021-05" db="EMBL/GenBank/DDBJ databases">
        <authorList>
            <person name="Pan Q."/>
            <person name="Jouanno E."/>
            <person name="Zahm M."/>
            <person name="Klopp C."/>
            <person name="Cabau C."/>
            <person name="Louis A."/>
            <person name="Berthelot C."/>
            <person name="Parey E."/>
            <person name="Roest Crollius H."/>
            <person name="Montfort J."/>
            <person name="Robinson-Rechavi M."/>
            <person name="Bouchez O."/>
            <person name="Lampietro C."/>
            <person name="Lopez Roques C."/>
            <person name="Donnadieu C."/>
            <person name="Postlethwait J."/>
            <person name="Bobe J."/>
            <person name="Dillon D."/>
            <person name="Chandos A."/>
            <person name="von Hippel F."/>
            <person name="Guiguen Y."/>
        </authorList>
    </citation>
    <scope>NUCLEOTIDE SEQUENCE</scope>
    <source>
        <strain evidence="1">YG-Jan2019</strain>
    </source>
</reference>
<dbReference type="Proteomes" id="UP001157502">
    <property type="component" value="Chromosome 15"/>
</dbReference>
<name>A0ACC2GBZ2_DALPE</name>
<proteinExistence type="predicted"/>
<comment type="caution">
    <text evidence="1">The sequence shown here is derived from an EMBL/GenBank/DDBJ whole genome shotgun (WGS) entry which is preliminary data.</text>
</comment>
<accession>A0ACC2GBZ2</accession>
<evidence type="ECO:0000313" key="2">
    <source>
        <dbReference type="Proteomes" id="UP001157502"/>
    </source>
</evidence>
<sequence length="72" mass="7909">MGWLFINSLMARFNMKGKRTRGKTALEKTKVYIAIQDGVMTCDAADRGHHKDACCRAPEAPQRSGVGGDPQD</sequence>
<evidence type="ECO:0000313" key="1">
    <source>
        <dbReference type="EMBL" id="KAJ8001128.1"/>
    </source>
</evidence>
<keyword evidence="2" id="KW-1185">Reference proteome</keyword>